<protein>
    <submittedName>
        <fullName evidence="2">Uncharacterized protein</fullName>
    </submittedName>
</protein>
<organism evidence="2 3">
    <name type="scientific">Exidia glandulosa HHB12029</name>
    <dbReference type="NCBI Taxonomy" id="1314781"/>
    <lineage>
        <taxon>Eukaryota</taxon>
        <taxon>Fungi</taxon>
        <taxon>Dikarya</taxon>
        <taxon>Basidiomycota</taxon>
        <taxon>Agaricomycotina</taxon>
        <taxon>Agaricomycetes</taxon>
        <taxon>Auriculariales</taxon>
        <taxon>Exidiaceae</taxon>
        <taxon>Exidia</taxon>
    </lineage>
</organism>
<dbReference type="Proteomes" id="UP000077266">
    <property type="component" value="Unassembled WGS sequence"/>
</dbReference>
<dbReference type="AlphaFoldDB" id="A0A165FIL7"/>
<name>A0A165FIL7_EXIGL</name>
<keyword evidence="3" id="KW-1185">Reference proteome</keyword>
<reference evidence="2 3" key="1">
    <citation type="journal article" date="2016" name="Mol. Biol. Evol.">
        <title>Comparative Genomics of Early-Diverging Mushroom-Forming Fungi Provides Insights into the Origins of Lignocellulose Decay Capabilities.</title>
        <authorList>
            <person name="Nagy L.G."/>
            <person name="Riley R."/>
            <person name="Tritt A."/>
            <person name="Adam C."/>
            <person name="Daum C."/>
            <person name="Floudas D."/>
            <person name="Sun H."/>
            <person name="Yadav J.S."/>
            <person name="Pangilinan J."/>
            <person name="Larsson K.H."/>
            <person name="Matsuura K."/>
            <person name="Barry K."/>
            <person name="Labutti K."/>
            <person name="Kuo R."/>
            <person name="Ohm R.A."/>
            <person name="Bhattacharya S.S."/>
            <person name="Shirouzu T."/>
            <person name="Yoshinaga Y."/>
            <person name="Martin F.M."/>
            <person name="Grigoriev I.V."/>
            <person name="Hibbett D.S."/>
        </authorList>
    </citation>
    <scope>NUCLEOTIDE SEQUENCE [LARGE SCALE GENOMIC DNA]</scope>
    <source>
        <strain evidence="2 3">HHB12029</strain>
    </source>
</reference>
<evidence type="ECO:0000313" key="2">
    <source>
        <dbReference type="EMBL" id="KZV89058.1"/>
    </source>
</evidence>
<dbReference type="EMBL" id="KV426083">
    <property type="protein sequence ID" value="KZV89058.1"/>
    <property type="molecule type" value="Genomic_DNA"/>
</dbReference>
<feature type="region of interest" description="Disordered" evidence="1">
    <location>
        <begin position="92"/>
        <end position="124"/>
    </location>
</feature>
<sequence>MSNSSVSSAPGATDRALNHATKSLNIAKTTLEVVSNFSSVNPVAKVAVDLALKFVERCAAIQELHTAYKEFAELVEDYTLVLVSISVVPRDDHQTGDAAERRSATSLEQDPLPGPAMPDVGTNEDGARVARRTAAKEFQDRVVDRRGDDDIWKDMKAAPRPNKHVKVTLTALKRWVSCFGVQRVAPDKD</sequence>
<evidence type="ECO:0000256" key="1">
    <source>
        <dbReference type="SAM" id="MobiDB-lite"/>
    </source>
</evidence>
<evidence type="ECO:0000313" key="3">
    <source>
        <dbReference type="Proteomes" id="UP000077266"/>
    </source>
</evidence>
<feature type="compositionally biased region" description="Basic and acidic residues" evidence="1">
    <location>
        <begin position="92"/>
        <end position="103"/>
    </location>
</feature>
<accession>A0A165FIL7</accession>
<gene>
    <name evidence="2" type="ORF">EXIGLDRAFT_772138</name>
</gene>
<proteinExistence type="predicted"/>
<dbReference type="InParanoid" id="A0A165FIL7"/>